<gene>
    <name evidence="1" type="ORF">E4K51_17365</name>
</gene>
<accession>A0A1Q5ZIU7</accession>
<proteinExistence type="predicted"/>
<organism evidence="1 2">
    <name type="scientific">Escherichia coli</name>
    <dbReference type="NCBI Taxonomy" id="562"/>
    <lineage>
        <taxon>Bacteria</taxon>
        <taxon>Pseudomonadati</taxon>
        <taxon>Pseudomonadota</taxon>
        <taxon>Gammaproteobacteria</taxon>
        <taxon>Enterobacterales</taxon>
        <taxon>Enterobacteriaceae</taxon>
        <taxon>Escherichia</taxon>
    </lineage>
</organism>
<dbReference type="Proteomes" id="UP000460351">
    <property type="component" value="Unassembled WGS sequence"/>
</dbReference>
<comment type="caution">
    <text evidence="1">The sequence shown here is derived from an EMBL/GenBank/DDBJ whole genome shotgun (WGS) entry which is preliminary data.</text>
</comment>
<name>A0A1Q5ZIU7_ECOLX</name>
<protein>
    <submittedName>
        <fullName evidence="1">Uncharacterized protein</fullName>
    </submittedName>
</protein>
<dbReference type="AlphaFoldDB" id="A0A1Q5ZIU7"/>
<evidence type="ECO:0000313" key="1">
    <source>
        <dbReference type="EMBL" id="MQS31897.1"/>
    </source>
</evidence>
<dbReference type="RefSeq" id="WP_020233472.1">
    <property type="nucleotide sequence ID" value="NZ_AP019803.1"/>
</dbReference>
<reference evidence="1 2" key="1">
    <citation type="journal article" date="2019" name="Microorganisms">
        <title>Characteristics of Carbapenem-Resistant and Colistin-Resistant Escherichia coli Co-Producing NDM-1 and MCR-1 from Pig Farms in China.</title>
        <authorList>
            <person name="Peng Z."/>
            <person name="Li X."/>
            <person name="Hu Z."/>
            <person name="Li Z."/>
            <person name="Lv Y."/>
            <person name="Lei M."/>
            <person name="Wu B."/>
            <person name="Chen H."/>
            <person name="Wang X."/>
        </authorList>
    </citation>
    <scope>NUCLEOTIDE SEQUENCE [LARGE SCALE GENOMIC DNA]</scope>
    <source>
        <strain evidence="1 2">RXD010</strain>
    </source>
</reference>
<evidence type="ECO:0000313" key="2">
    <source>
        <dbReference type="Proteomes" id="UP000460351"/>
    </source>
</evidence>
<sequence length="330" mass="39963">MKIIKNIPLYGYSVDPEQLSFVDRLLTKSKNERPGFYQRMFYEDFARVFNFVNHGDTNLFQVETNDEELIRKMFGNLQARYRKYSVDETIRELVEAVAQSLIWQGTAYYFVQNVPEQEKIHITPLVSDNIFCFFSVYFQYVPKRCERYLERDHEMLPRELRILDKNKLMRFEIPRSLRRMLSEQNRTLKIIDKHQFGVTNFYPQATYENPNPKSHFDFSIWKNTQEQALFRATRKTGWNGRNYDSSKCSDFFHYYRLIRFRRNQLILRDYILLQLGKELTRVGHRYNEDFNVVISPTSVLPQIDKLDEMESLLSREEIDFTEVSDYYYER</sequence>
<dbReference type="EMBL" id="SQQU01000024">
    <property type="protein sequence ID" value="MQS31897.1"/>
    <property type="molecule type" value="Genomic_DNA"/>
</dbReference>